<evidence type="ECO:0000313" key="2">
    <source>
        <dbReference type="EMBL" id="SPJ24021.1"/>
    </source>
</evidence>
<feature type="transmembrane region" description="Helical" evidence="1">
    <location>
        <begin position="57"/>
        <end position="74"/>
    </location>
</feature>
<protein>
    <submittedName>
        <fullName evidence="2">Uncharacterized protein</fullName>
    </submittedName>
</protein>
<accession>A0A2R8BV36</accession>
<evidence type="ECO:0000256" key="1">
    <source>
        <dbReference type="SAM" id="Phobius"/>
    </source>
</evidence>
<keyword evidence="1" id="KW-0812">Transmembrane</keyword>
<reference evidence="2 3" key="1">
    <citation type="submission" date="2018-03" db="EMBL/GenBank/DDBJ databases">
        <authorList>
            <person name="Keele B.F."/>
        </authorList>
    </citation>
    <scope>NUCLEOTIDE SEQUENCE [LARGE SCALE GENOMIC DNA]</scope>
    <source>
        <strain evidence="2 3">CECT 8504</strain>
    </source>
</reference>
<keyword evidence="1" id="KW-1133">Transmembrane helix</keyword>
<proteinExistence type="predicted"/>
<evidence type="ECO:0000313" key="3">
    <source>
        <dbReference type="Proteomes" id="UP000244912"/>
    </source>
</evidence>
<gene>
    <name evidence="2" type="ORF">PAA8504_01843</name>
</gene>
<name>A0A2R8BV36_9RHOB</name>
<dbReference type="EMBL" id="ONZF01000003">
    <property type="protein sequence ID" value="SPJ24021.1"/>
    <property type="molecule type" value="Genomic_DNA"/>
</dbReference>
<dbReference type="Proteomes" id="UP000244912">
    <property type="component" value="Unassembled WGS sequence"/>
</dbReference>
<dbReference type="AlphaFoldDB" id="A0A2R8BV36"/>
<keyword evidence="3" id="KW-1185">Reference proteome</keyword>
<keyword evidence="1" id="KW-0472">Membrane</keyword>
<sequence>MQEDHEMTDPIRTRADGSIDTAYYMRRGRIARGEAAYDMARRAVPSRRTPTGARRPWMMPLVIVAFAGLTVPYLL</sequence>
<organism evidence="2 3">
    <name type="scientific">Palleronia abyssalis</name>
    <dbReference type="NCBI Taxonomy" id="1501240"/>
    <lineage>
        <taxon>Bacteria</taxon>
        <taxon>Pseudomonadati</taxon>
        <taxon>Pseudomonadota</taxon>
        <taxon>Alphaproteobacteria</taxon>
        <taxon>Rhodobacterales</taxon>
        <taxon>Roseobacteraceae</taxon>
        <taxon>Palleronia</taxon>
    </lineage>
</organism>